<dbReference type="EMBL" id="PDNV01000004">
    <property type="protein sequence ID" value="PLC54674.1"/>
    <property type="molecule type" value="Genomic_DNA"/>
</dbReference>
<comment type="caution">
    <text evidence="4">The sequence shown here is derived from an EMBL/GenBank/DDBJ whole genome shotgun (WGS) entry which is preliminary data.</text>
</comment>
<gene>
    <name evidence="4" type="ORF">CR155_07960</name>
</gene>
<dbReference type="Gene3D" id="1.10.4100.10">
    <property type="entry name" value="2-methylcitrate dehydratase PrpD"/>
    <property type="match status" value="1"/>
</dbReference>
<dbReference type="Proteomes" id="UP000234328">
    <property type="component" value="Unassembled WGS sequence"/>
</dbReference>
<feature type="domain" description="MmgE/PrpD N-terminal" evidence="2">
    <location>
        <begin position="13"/>
        <end position="252"/>
    </location>
</feature>
<dbReference type="InterPro" id="IPR005656">
    <property type="entry name" value="MmgE_PrpD"/>
</dbReference>
<evidence type="ECO:0000256" key="1">
    <source>
        <dbReference type="ARBA" id="ARBA00006174"/>
    </source>
</evidence>
<feature type="domain" description="MmgE/PrpD C-terminal" evidence="3">
    <location>
        <begin position="281"/>
        <end position="458"/>
    </location>
</feature>
<protein>
    <recommendedName>
        <fullName evidence="6">MmgE/PrpD family protein</fullName>
    </recommendedName>
</protein>
<sequence length="483" mass="52178">MVTQTDHGGIANKLADFACSVRSDPSRIPKDVRTHALQRLLDNFGCITFGRRVKPAHCVAELVSSMGKGNCRLIGSESRTSPTAAALAHGTLAQSFELNDLGVYVHPGACIVPACLAGLDMTERRISGMDFVAAMVVGYEVTVRLSECVGPSPELDIGWHTPPFHGAVGAAASAAMLMGLDRDGSAQAMVIAADLAGGGLMLARLGSDIKRVHCGRGAETGVLAALMAQQGLRSRLDTFEHPDWGYCRTMTASASGFNLDAIQHGLGEEFVGFRRTAMKYYPVGAEVIGVIDAISEIKKTQQFSIADIEEVVVGTPAFFVKAQGHEFPETDAQIHFNTEYGAAMALIHDIRPVYEDPGILKYWLNGYGRADVKALAGRIRHVVDEELDRHNPYGIDSSVKIVLRDGTVMENQTDYVRNADSAGTMQFAVMTEEKVVRKFRALTEESLKHAQQETLISTVLGLATVPDSRTMWNAYDAALAIHI</sequence>
<proteinExistence type="inferred from homology"/>
<dbReference type="Pfam" id="PF19305">
    <property type="entry name" value="MmgE_PrpD_C"/>
    <property type="match status" value="1"/>
</dbReference>
<dbReference type="InterPro" id="IPR045336">
    <property type="entry name" value="MmgE_PrpD_N"/>
</dbReference>
<keyword evidence="5" id="KW-1185">Reference proteome</keyword>
<dbReference type="GO" id="GO:0016829">
    <property type="term" value="F:lyase activity"/>
    <property type="evidence" value="ECO:0007669"/>
    <property type="project" value="InterPro"/>
</dbReference>
<dbReference type="PANTHER" id="PTHR16943">
    <property type="entry name" value="2-METHYLCITRATE DEHYDRATASE-RELATED"/>
    <property type="match status" value="1"/>
</dbReference>
<organism evidence="4 5">
    <name type="scientific">Pollutimonas nitritireducens</name>
    <dbReference type="NCBI Taxonomy" id="2045209"/>
    <lineage>
        <taxon>Bacteria</taxon>
        <taxon>Pseudomonadati</taxon>
        <taxon>Pseudomonadota</taxon>
        <taxon>Betaproteobacteria</taxon>
        <taxon>Burkholderiales</taxon>
        <taxon>Alcaligenaceae</taxon>
        <taxon>Pollutimonas</taxon>
    </lineage>
</organism>
<accession>A0A2N4UI20</accession>
<evidence type="ECO:0000313" key="4">
    <source>
        <dbReference type="EMBL" id="PLC54674.1"/>
    </source>
</evidence>
<dbReference type="AlphaFoldDB" id="A0A2N4UI20"/>
<dbReference type="InterPro" id="IPR045337">
    <property type="entry name" value="MmgE_PrpD_C"/>
</dbReference>
<dbReference type="SUPFAM" id="SSF103378">
    <property type="entry name" value="2-methylcitrate dehydratase PrpD"/>
    <property type="match status" value="1"/>
</dbReference>
<name>A0A2N4UI20_9BURK</name>
<dbReference type="InterPro" id="IPR036148">
    <property type="entry name" value="MmgE/PrpD_sf"/>
</dbReference>
<reference evidence="4 5" key="1">
    <citation type="submission" date="2017-10" db="EMBL/GenBank/DDBJ databases">
        <title>Two draft genome sequences of Pusillimonas sp. strains isolated from a nitrate- and radionuclide-contaminated groundwater in Russia.</title>
        <authorList>
            <person name="Grouzdev D.S."/>
            <person name="Tourova T.P."/>
            <person name="Goeva M.A."/>
            <person name="Babich T.L."/>
            <person name="Sokolova D.S."/>
            <person name="Abdullin R."/>
            <person name="Poltaraus A.B."/>
            <person name="Toshchakov S.V."/>
            <person name="Nazina T.N."/>
        </authorList>
    </citation>
    <scope>NUCLEOTIDE SEQUENCE [LARGE SCALE GENOMIC DNA]</scope>
    <source>
        <strain evidence="4 5">JR1/69-2-13</strain>
    </source>
</reference>
<comment type="similarity">
    <text evidence="1">Belongs to the PrpD family.</text>
</comment>
<dbReference type="InterPro" id="IPR042188">
    <property type="entry name" value="MmgE/PrpD_sf_2"/>
</dbReference>
<evidence type="ECO:0000313" key="5">
    <source>
        <dbReference type="Proteomes" id="UP000234328"/>
    </source>
</evidence>
<evidence type="ECO:0000259" key="2">
    <source>
        <dbReference type="Pfam" id="PF03972"/>
    </source>
</evidence>
<dbReference type="InterPro" id="IPR042183">
    <property type="entry name" value="MmgE/PrpD_sf_1"/>
</dbReference>
<dbReference type="Gene3D" id="3.30.1330.120">
    <property type="entry name" value="2-methylcitrate dehydratase PrpD"/>
    <property type="match status" value="1"/>
</dbReference>
<evidence type="ECO:0008006" key="6">
    <source>
        <dbReference type="Google" id="ProtNLM"/>
    </source>
</evidence>
<dbReference type="Pfam" id="PF03972">
    <property type="entry name" value="MmgE_PrpD_N"/>
    <property type="match status" value="1"/>
</dbReference>
<evidence type="ECO:0000259" key="3">
    <source>
        <dbReference type="Pfam" id="PF19305"/>
    </source>
</evidence>
<dbReference type="PANTHER" id="PTHR16943:SF8">
    <property type="entry name" value="2-METHYLCITRATE DEHYDRATASE"/>
    <property type="match status" value="1"/>
</dbReference>